<accession>A3IHL1</accession>
<keyword evidence="2" id="KW-1185">Reference proteome</keyword>
<evidence type="ECO:0000313" key="1">
    <source>
        <dbReference type="EMBL" id="EAZ93293.1"/>
    </source>
</evidence>
<organism evidence="1 2">
    <name type="scientific">Crocosphaera chwakensis CCY0110</name>
    <dbReference type="NCBI Taxonomy" id="391612"/>
    <lineage>
        <taxon>Bacteria</taxon>
        <taxon>Bacillati</taxon>
        <taxon>Cyanobacteriota</taxon>
        <taxon>Cyanophyceae</taxon>
        <taxon>Oscillatoriophycideae</taxon>
        <taxon>Chroococcales</taxon>
        <taxon>Aphanothecaceae</taxon>
        <taxon>Crocosphaera</taxon>
        <taxon>Crocosphaera chwakensis</taxon>
    </lineage>
</organism>
<dbReference type="EMBL" id="AAXW01000002">
    <property type="protein sequence ID" value="EAZ93293.1"/>
    <property type="molecule type" value="Genomic_DNA"/>
</dbReference>
<comment type="caution">
    <text evidence="1">The sequence shown here is derived from an EMBL/GenBank/DDBJ whole genome shotgun (WGS) entry which is preliminary data.</text>
</comment>
<reference evidence="1 2" key="1">
    <citation type="submission" date="2007-03" db="EMBL/GenBank/DDBJ databases">
        <authorList>
            <person name="Stal L."/>
            <person name="Ferriera S."/>
            <person name="Johnson J."/>
            <person name="Kravitz S."/>
            <person name="Beeson K."/>
            <person name="Sutton G."/>
            <person name="Rogers Y.-H."/>
            <person name="Friedman R."/>
            <person name="Frazier M."/>
            <person name="Venter J.C."/>
        </authorList>
    </citation>
    <scope>NUCLEOTIDE SEQUENCE [LARGE SCALE GENOMIC DNA]</scope>
    <source>
        <strain evidence="1 2">CCY0110</strain>
    </source>
</reference>
<protein>
    <submittedName>
        <fullName evidence="1">Uncharacterized protein</fullName>
    </submittedName>
</protein>
<dbReference type="Proteomes" id="UP000003781">
    <property type="component" value="Unassembled WGS sequence"/>
</dbReference>
<gene>
    <name evidence="1" type="ORF">CY0110_15897</name>
</gene>
<name>A3IHL1_9CHRO</name>
<proteinExistence type="predicted"/>
<dbReference type="AlphaFoldDB" id="A3IHL1"/>
<evidence type="ECO:0000313" key="2">
    <source>
        <dbReference type="Proteomes" id="UP000003781"/>
    </source>
</evidence>
<sequence length="28" mass="3294">MSKVCQPRIKVLLKRGGFNNNFPINKYQ</sequence>